<dbReference type="InterPro" id="IPR017853">
    <property type="entry name" value="GH"/>
</dbReference>
<keyword evidence="1" id="KW-0732">Signal</keyword>
<evidence type="ECO:0000313" key="2">
    <source>
        <dbReference type="EMBL" id="PVY40634.1"/>
    </source>
</evidence>
<organism evidence="2 3">
    <name type="scientific">Victivallis vadensis</name>
    <dbReference type="NCBI Taxonomy" id="172901"/>
    <lineage>
        <taxon>Bacteria</taxon>
        <taxon>Pseudomonadati</taxon>
        <taxon>Lentisphaerota</taxon>
        <taxon>Lentisphaeria</taxon>
        <taxon>Victivallales</taxon>
        <taxon>Victivallaceae</taxon>
        <taxon>Victivallis</taxon>
    </lineage>
</organism>
<dbReference type="GeneID" id="78295637"/>
<reference evidence="2 3" key="1">
    <citation type="submission" date="2018-04" db="EMBL/GenBank/DDBJ databases">
        <title>Genomic Encyclopedia of Type Strains, Phase IV (KMG-IV): sequencing the most valuable type-strain genomes for metagenomic binning, comparative biology and taxonomic classification.</title>
        <authorList>
            <person name="Goeker M."/>
        </authorList>
    </citation>
    <scope>NUCLEOTIDE SEQUENCE [LARGE SCALE GENOMIC DNA]</scope>
    <source>
        <strain evidence="2 3">DSM 14823</strain>
    </source>
</reference>
<feature type="chain" id="PRO_5015439522" description="Cellulase (Glycosyl hydrolase family 5)" evidence="1">
    <location>
        <begin position="23"/>
        <end position="1088"/>
    </location>
</feature>
<dbReference type="EMBL" id="QEKH01000016">
    <property type="protein sequence ID" value="PVY40634.1"/>
    <property type="molecule type" value="Genomic_DNA"/>
</dbReference>
<feature type="signal peptide" evidence="1">
    <location>
        <begin position="1"/>
        <end position="22"/>
    </location>
</feature>
<dbReference type="SUPFAM" id="SSF51445">
    <property type="entry name" value="(Trans)glycosidases"/>
    <property type="match status" value="1"/>
</dbReference>
<dbReference type="RefSeq" id="WP_116884337.1">
    <property type="nucleotide sequence ID" value="NZ_CABMMC010000097.1"/>
</dbReference>
<dbReference type="OrthoDB" id="8416244at2"/>
<evidence type="ECO:0000256" key="1">
    <source>
        <dbReference type="SAM" id="SignalP"/>
    </source>
</evidence>
<keyword evidence="3" id="KW-1185">Reference proteome</keyword>
<sequence>MRLFDKCKLLLAGMALPAVIGAADFPAFLYVKDRGSLMIDTRYEFTVSRFAPPDWKPSDQRKVRIAPGFPRRQAGTFELEGKFDGFRLRETVTGTGRDSFSWSMQLQAGEKPVPCQLLFGALNLPYESGVTVAVDGKPVAMSDQVRKKNVFDAPAEQVAVTDRFGTLTIRGKFRAVVAGNFVNANGNYYQLRLMPAEKMPDSIRDWKLELEFEGDFSRFDVKSEPVDLSGVFNRAFHDEVAGDGKGGWTDQGPEMDLRSLRNGMHDFNNIRIKVEAGDKACLVLREGETAQLPVTPKTAESSHLYLLHASAWTPMFPQPVGTLEIGYADGSREKLPVVAGRDCGNWYQPVNFSNAFVAWQGKVPSAAVGLYLSGFPLKGTPRMLKFTGAKGVWMIAGAALADGRARFPVKGQAFVVEAGPRWLPIRFDGKTAANSPLDFSGFRDMPAGKYGRIVANREGHLVFENAPEKRIRLFGPNLVGTANYLDHKTAEDFIEKAERLGYNTIRFHHFENDLLDRKAQDSLTIDPVKLDQLHYLFARLKERGFYLCIDLYASRRLKAGDNIPEFDNTGEFSMKNLVCISPAALENWKEFARRVLTAKNPYTGMTMAEDPALYALNLVNENTLITEWDSVRTSRAAAEIIRKRFREYLKQPGTPQPDDNVRENGLFIEFLQQLQADCIAEQMRFLRNELKLKALITDLNHQHQFTLAGLRSKLDLVDNHQYWDHPSFPMKRWNYPFCFRNQSAISLEAASPRLLMPTRIFGKPFTVTEFNFCVPNTYRVECPTVFGGYAALQDWDGLYRFAWSHGKPGMRNVNRVLSQFDIVNNIQAQMAERIMYLLFVRGDVRPAESAVAFSFKPEQIRRVGGNSRAGAYPDAFSRLGLWGRIGTLPEKTDRAGVLKVDPLENGWERSLPQPARDALETLGKTGIVSSSTGELTLDKKRNQLRIVTPRSEVVTGTGDAACKVMRVSKMNCYQTVALQSLDERPLTESGKLLLSHLTDLSNDQLQFDDDSRRVLRSWGKLPQMLEKGSAEVQLSLPQEMRVTPLQLNGTPADRPLETSYRDGVLSFRIATDLLPGGNLGYVLTPVNQ</sequence>
<gene>
    <name evidence="2" type="ORF">C8D82_11686</name>
</gene>
<protein>
    <recommendedName>
        <fullName evidence="4">Cellulase (Glycosyl hydrolase family 5)</fullName>
    </recommendedName>
</protein>
<comment type="caution">
    <text evidence="2">The sequence shown here is derived from an EMBL/GenBank/DDBJ whole genome shotgun (WGS) entry which is preliminary data.</text>
</comment>
<evidence type="ECO:0008006" key="4">
    <source>
        <dbReference type="Google" id="ProtNLM"/>
    </source>
</evidence>
<name>A0A2U1AW30_9BACT</name>
<dbReference type="AlphaFoldDB" id="A0A2U1AW30"/>
<proteinExistence type="predicted"/>
<dbReference type="Gene3D" id="3.20.20.80">
    <property type="entry name" value="Glycosidases"/>
    <property type="match status" value="1"/>
</dbReference>
<evidence type="ECO:0000313" key="3">
    <source>
        <dbReference type="Proteomes" id="UP000245959"/>
    </source>
</evidence>
<accession>A0A2U1AW30</accession>
<dbReference type="Proteomes" id="UP000245959">
    <property type="component" value="Unassembled WGS sequence"/>
</dbReference>